<gene>
    <name evidence="1" type="ORF">MNBD_GAMMA05-999</name>
</gene>
<dbReference type="AlphaFoldDB" id="A0A3B0WKN7"/>
<reference evidence="1" key="1">
    <citation type="submission" date="2018-06" db="EMBL/GenBank/DDBJ databases">
        <authorList>
            <person name="Zhirakovskaya E."/>
        </authorList>
    </citation>
    <scope>NUCLEOTIDE SEQUENCE</scope>
</reference>
<organism evidence="1">
    <name type="scientific">hydrothermal vent metagenome</name>
    <dbReference type="NCBI Taxonomy" id="652676"/>
    <lineage>
        <taxon>unclassified sequences</taxon>
        <taxon>metagenomes</taxon>
        <taxon>ecological metagenomes</taxon>
    </lineage>
</organism>
<evidence type="ECO:0000313" key="1">
    <source>
        <dbReference type="EMBL" id="VAW51137.1"/>
    </source>
</evidence>
<dbReference type="EMBL" id="UOFE01000013">
    <property type="protein sequence ID" value="VAW51137.1"/>
    <property type="molecule type" value="Genomic_DNA"/>
</dbReference>
<accession>A0A3B0WKN7</accession>
<proteinExistence type="predicted"/>
<name>A0A3B0WKN7_9ZZZZ</name>
<protein>
    <submittedName>
        <fullName evidence="1">Uncharacterized protein</fullName>
    </submittedName>
</protein>
<sequence>MAVNAFNIPEDDAHVRRLFQEIEHNIKTINREKISAITGKVSKEAFNDVAATTARLRARYLAKVIELEASDDIKPSEISTLRGSRLMYEEALEGFSALQHALGRGYFDLSEN</sequence>